<dbReference type="SUPFAM" id="SSF55120">
    <property type="entry name" value="Pseudouridine synthase"/>
    <property type="match status" value="1"/>
</dbReference>
<sequence length="566" mass="63781">MPTPSLDTLFFPLRSDSIELPKRFTFPFYYQPHDIAVLASQHLQQRLIANKKWNALFALSEIGDLNDTQQSSRGKMFGVLIVKNAQGETGYLSGFSGKIDDSNHHLGFVPPVYDMLDATSFFAEEMDTLNALHAKLNDLEADPTLPDLLSKLSTIEQQAKSEISALQANMVNSRAERKQQRRLAETSQQPQAIEVLNQQLAQQSIVEKRALATLKADWKQKTEHIQSQVNECQQSLENARQARAEQSHRLQHKLFAQYSFLNAQGEYKDLNQIFANTAYKVPPAGAGECAAPKLLQYAYAHGLTPIAMAEFWWGHSPKSEIRHHKQVYPSCMSKCHPILGHMLLGLEVDPDPLEENPAQHKSIEVIHQDEHFIVIHKPDGLLSVPGRKITDSAKTRVEALCPNADKVFVLHRLDMATSGLLVFALSQRANKHLQKQFITREVKKRYVALVQGELLEQNGQIDLPLCADPYDLPRQMVSSQDGKPALTHFSVVDHVDAFTKVTLEPHTGRTHQLRVHCAHKEGLNAPIVGDALYGQKSDRLYLHAEQLAFTHPITQQWVSFCREADF</sequence>
<dbReference type="PANTHER" id="PTHR21600:SF89">
    <property type="entry name" value="RIBOSOMAL LARGE SUBUNIT PSEUDOURIDINE SYNTHASE A"/>
    <property type="match status" value="1"/>
</dbReference>
<dbReference type="PROSITE" id="PS01129">
    <property type="entry name" value="PSI_RLU"/>
    <property type="match status" value="1"/>
</dbReference>
<feature type="coiled-coil region" evidence="1">
    <location>
        <begin position="122"/>
        <end position="183"/>
    </location>
</feature>
<dbReference type="InterPro" id="IPR006224">
    <property type="entry name" value="PsdUridine_synth_RluA-like_CS"/>
</dbReference>
<accession>A0ABS2HG88</accession>
<gene>
    <name evidence="3" type="ORF">JQC93_01680</name>
</gene>
<organism evidence="3 4">
    <name type="scientific">Vibrio ulleungensis</name>
    <dbReference type="NCBI Taxonomy" id="2807619"/>
    <lineage>
        <taxon>Bacteria</taxon>
        <taxon>Pseudomonadati</taxon>
        <taxon>Pseudomonadota</taxon>
        <taxon>Gammaproteobacteria</taxon>
        <taxon>Vibrionales</taxon>
        <taxon>Vibrionaceae</taxon>
        <taxon>Vibrio</taxon>
    </lineage>
</organism>
<dbReference type="CDD" id="cd02869">
    <property type="entry name" value="PseudoU_synth_RluA_like"/>
    <property type="match status" value="1"/>
</dbReference>
<keyword evidence="1" id="KW-0175">Coiled coil</keyword>
<proteinExistence type="predicted"/>
<keyword evidence="4" id="KW-1185">Reference proteome</keyword>
<feature type="coiled-coil region" evidence="1">
    <location>
        <begin position="222"/>
        <end position="249"/>
    </location>
</feature>
<dbReference type="EMBL" id="JAFEUM010000001">
    <property type="protein sequence ID" value="MBM7035102.1"/>
    <property type="molecule type" value="Genomic_DNA"/>
</dbReference>
<dbReference type="InterPro" id="IPR020103">
    <property type="entry name" value="PsdUridine_synth_cat_dom_sf"/>
</dbReference>
<evidence type="ECO:0000259" key="2">
    <source>
        <dbReference type="Pfam" id="PF00849"/>
    </source>
</evidence>
<evidence type="ECO:0000256" key="1">
    <source>
        <dbReference type="SAM" id="Coils"/>
    </source>
</evidence>
<name>A0ABS2HG88_9VIBR</name>
<dbReference type="RefSeq" id="WP_205156732.1">
    <property type="nucleotide sequence ID" value="NZ_JAFEUM010000001.1"/>
</dbReference>
<dbReference type="InterPro" id="IPR050188">
    <property type="entry name" value="RluA_PseudoU_synthase"/>
</dbReference>
<protein>
    <submittedName>
        <fullName evidence="3">RNA pseudouridine synthase</fullName>
    </submittedName>
</protein>
<dbReference type="Proteomes" id="UP000809621">
    <property type="component" value="Unassembled WGS sequence"/>
</dbReference>
<dbReference type="Pfam" id="PF00849">
    <property type="entry name" value="PseudoU_synth_2"/>
    <property type="match status" value="1"/>
</dbReference>
<dbReference type="InterPro" id="IPR006145">
    <property type="entry name" value="PsdUridine_synth_RsuA/RluA"/>
</dbReference>
<reference evidence="3 4" key="1">
    <citation type="submission" date="2021-02" db="EMBL/GenBank/DDBJ databases">
        <authorList>
            <person name="Park J.-S."/>
        </authorList>
    </citation>
    <scope>NUCLEOTIDE SEQUENCE [LARGE SCALE GENOMIC DNA]</scope>
    <source>
        <strain evidence="3 4">188UL20-2</strain>
    </source>
</reference>
<dbReference type="Gene3D" id="3.30.2350.10">
    <property type="entry name" value="Pseudouridine synthase"/>
    <property type="match status" value="1"/>
</dbReference>
<comment type="caution">
    <text evidence="3">The sequence shown here is derived from an EMBL/GenBank/DDBJ whole genome shotgun (WGS) entry which is preliminary data.</text>
</comment>
<feature type="domain" description="Pseudouridine synthase RsuA/RluA-like" evidence="2">
    <location>
        <begin position="371"/>
        <end position="519"/>
    </location>
</feature>
<evidence type="ECO:0000313" key="3">
    <source>
        <dbReference type="EMBL" id="MBM7035102.1"/>
    </source>
</evidence>
<evidence type="ECO:0000313" key="4">
    <source>
        <dbReference type="Proteomes" id="UP000809621"/>
    </source>
</evidence>
<dbReference type="PANTHER" id="PTHR21600">
    <property type="entry name" value="MITOCHONDRIAL RNA PSEUDOURIDINE SYNTHASE"/>
    <property type="match status" value="1"/>
</dbReference>